<accession>A0A6J8C867</accession>
<name>A0A6J8C867_MYTCO</name>
<dbReference type="Proteomes" id="UP000507470">
    <property type="component" value="Unassembled WGS sequence"/>
</dbReference>
<dbReference type="AlphaFoldDB" id="A0A6J8C867"/>
<proteinExistence type="predicted"/>
<dbReference type="EMBL" id="CACVKT020004991">
    <property type="protein sequence ID" value="CAC5392563.1"/>
    <property type="molecule type" value="Genomic_DNA"/>
</dbReference>
<evidence type="ECO:0000313" key="2">
    <source>
        <dbReference type="Proteomes" id="UP000507470"/>
    </source>
</evidence>
<gene>
    <name evidence="1" type="ORF">MCOR_27486</name>
</gene>
<protein>
    <submittedName>
        <fullName evidence="1">Uncharacterized protein</fullName>
    </submittedName>
</protein>
<dbReference type="OrthoDB" id="6153294at2759"/>
<keyword evidence="2" id="KW-1185">Reference proteome</keyword>
<organism evidence="1 2">
    <name type="scientific">Mytilus coruscus</name>
    <name type="common">Sea mussel</name>
    <dbReference type="NCBI Taxonomy" id="42192"/>
    <lineage>
        <taxon>Eukaryota</taxon>
        <taxon>Metazoa</taxon>
        <taxon>Spiralia</taxon>
        <taxon>Lophotrochozoa</taxon>
        <taxon>Mollusca</taxon>
        <taxon>Bivalvia</taxon>
        <taxon>Autobranchia</taxon>
        <taxon>Pteriomorphia</taxon>
        <taxon>Mytilida</taxon>
        <taxon>Mytiloidea</taxon>
        <taxon>Mytilidae</taxon>
        <taxon>Mytilinae</taxon>
        <taxon>Mytilus</taxon>
    </lineage>
</organism>
<sequence>MLSNKMDNEGFITHQAVADADVLIASTVVRYASCFPTVVVGEDTDVLVLLLFHAEENSKPLVFQSDKIRKSKVRDIKKPKALLGNEIVHVLPFIHAITGCDTTSRLYGIGKNAGLKRLRENVIFRELASVFLNQDATSDGIIESGQAALVMLYGGETGESLEQ</sequence>
<evidence type="ECO:0000313" key="1">
    <source>
        <dbReference type="EMBL" id="CAC5392563.1"/>
    </source>
</evidence>
<reference evidence="1 2" key="1">
    <citation type="submission" date="2020-06" db="EMBL/GenBank/DDBJ databases">
        <authorList>
            <person name="Li R."/>
            <person name="Bekaert M."/>
        </authorList>
    </citation>
    <scope>NUCLEOTIDE SEQUENCE [LARGE SCALE GENOMIC DNA]</scope>
    <source>
        <strain evidence="2">wild</strain>
    </source>
</reference>